<dbReference type="RefSeq" id="WP_138210791.1">
    <property type="nucleotide sequence ID" value="NZ_CBCRUQ010000002.1"/>
</dbReference>
<dbReference type="KEGG" id="hhw:NCTC503_02242"/>
<evidence type="ECO:0000259" key="2">
    <source>
        <dbReference type="Pfam" id="PF00156"/>
    </source>
</evidence>
<keyword evidence="4" id="KW-1185">Reference proteome</keyword>
<dbReference type="OrthoDB" id="9779910at2"/>
<gene>
    <name evidence="3" type="primary">comF</name>
    <name evidence="3" type="ORF">NCTC503_02242</name>
</gene>
<dbReference type="SUPFAM" id="SSF53271">
    <property type="entry name" value="PRTase-like"/>
    <property type="match status" value="1"/>
</dbReference>
<evidence type="ECO:0000313" key="3">
    <source>
        <dbReference type="EMBL" id="VTQ94058.1"/>
    </source>
</evidence>
<feature type="domain" description="Phosphoribosyltransferase" evidence="2">
    <location>
        <begin position="124"/>
        <end position="217"/>
    </location>
</feature>
<dbReference type="InterPro" id="IPR051910">
    <property type="entry name" value="ComF/GntX_DNA_util-trans"/>
</dbReference>
<name>A0A4U9RQV3_HATHI</name>
<dbReference type="PANTHER" id="PTHR47505:SF1">
    <property type="entry name" value="DNA UTILIZATION PROTEIN YHGH"/>
    <property type="match status" value="1"/>
</dbReference>
<dbReference type="PANTHER" id="PTHR47505">
    <property type="entry name" value="DNA UTILIZATION PROTEIN YHGH"/>
    <property type="match status" value="1"/>
</dbReference>
<evidence type="ECO:0000256" key="1">
    <source>
        <dbReference type="ARBA" id="ARBA00008007"/>
    </source>
</evidence>
<dbReference type="InterPro" id="IPR000836">
    <property type="entry name" value="PRTase_dom"/>
</dbReference>
<reference evidence="3 4" key="1">
    <citation type="submission" date="2019-05" db="EMBL/GenBank/DDBJ databases">
        <authorList>
            <consortium name="Pathogen Informatics"/>
        </authorList>
    </citation>
    <scope>NUCLEOTIDE SEQUENCE [LARGE SCALE GENOMIC DNA]</scope>
    <source>
        <strain evidence="3 4">NCTC503</strain>
    </source>
</reference>
<dbReference type="Pfam" id="PF00156">
    <property type="entry name" value="Pribosyltran"/>
    <property type="match status" value="1"/>
</dbReference>
<dbReference type="CDD" id="cd06223">
    <property type="entry name" value="PRTases_typeI"/>
    <property type="match status" value="1"/>
</dbReference>
<dbReference type="EMBL" id="LR590481">
    <property type="protein sequence ID" value="VTQ94058.1"/>
    <property type="molecule type" value="Genomic_DNA"/>
</dbReference>
<dbReference type="InterPro" id="IPR029057">
    <property type="entry name" value="PRTase-like"/>
</dbReference>
<organism evidence="3 4">
    <name type="scientific">Hathewaya histolytica</name>
    <name type="common">Clostridium histolyticum</name>
    <dbReference type="NCBI Taxonomy" id="1498"/>
    <lineage>
        <taxon>Bacteria</taxon>
        <taxon>Bacillati</taxon>
        <taxon>Bacillota</taxon>
        <taxon>Clostridia</taxon>
        <taxon>Eubacteriales</taxon>
        <taxon>Clostridiaceae</taxon>
        <taxon>Hathewaya</taxon>
    </lineage>
</organism>
<comment type="similarity">
    <text evidence="1">Belongs to the ComF/GntX family.</text>
</comment>
<proteinExistence type="inferred from homology"/>
<dbReference type="AlphaFoldDB" id="A0A4U9RQV3"/>
<dbReference type="Proteomes" id="UP000308489">
    <property type="component" value="Chromosome 1"/>
</dbReference>
<dbReference type="Gene3D" id="3.40.50.2020">
    <property type="match status" value="1"/>
</dbReference>
<sequence>MLKYILNCILDLVYYRSDLCLCCDKTLYNEELLCDTCLKNLILCHSYFEINKHDYNFKCYSCAYYSNTIKTLILKMKYKNDFKSAEFLSGLIYNFIVKNNINIDIITFVPSSKSRKKRRGYNQSEVLAHYTSRKLKIEKKKLLLKKDGTKDQIGLSEKERWENVRDMFFFNKKYNIEDKRILLIDDVITTGATIYNCNEVLKQSGAKEVILLTVARNIG</sequence>
<protein>
    <submittedName>
        <fullName evidence="3">Competence protein F</fullName>
    </submittedName>
</protein>
<evidence type="ECO:0000313" key="4">
    <source>
        <dbReference type="Proteomes" id="UP000308489"/>
    </source>
</evidence>
<accession>A0A4U9RQV3</accession>